<feature type="domain" description="C2H2-type" evidence="3">
    <location>
        <begin position="254"/>
        <end position="282"/>
    </location>
</feature>
<dbReference type="Pfam" id="PF13894">
    <property type="entry name" value="zf-C2H2_4"/>
    <property type="match status" value="1"/>
</dbReference>
<dbReference type="Gene3D" id="3.30.160.60">
    <property type="entry name" value="Classic Zinc Finger"/>
    <property type="match status" value="1"/>
</dbReference>
<keyword evidence="1" id="KW-0479">Metal-binding</keyword>
<name>A0A9N9QVC3_9NEOP</name>
<dbReference type="EMBL" id="OU893343">
    <property type="protein sequence ID" value="CAG9784107.1"/>
    <property type="molecule type" value="Genomic_DNA"/>
</dbReference>
<dbReference type="PROSITE" id="PS50157">
    <property type="entry name" value="ZINC_FINGER_C2H2_2"/>
    <property type="match status" value="2"/>
</dbReference>
<accession>A0A9N9QVC3</accession>
<feature type="compositionally biased region" description="Polar residues" evidence="2">
    <location>
        <begin position="149"/>
        <end position="159"/>
    </location>
</feature>
<reference evidence="4" key="2">
    <citation type="submission" date="2022-10" db="EMBL/GenBank/DDBJ databases">
        <authorList>
            <consortium name="ENA_rothamsted_submissions"/>
            <consortium name="culmorum"/>
            <person name="King R."/>
        </authorList>
    </citation>
    <scope>NUCLEOTIDE SEQUENCE</scope>
</reference>
<feature type="compositionally biased region" description="Polar residues" evidence="2">
    <location>
        <begin position="37"/>
        <end position="50"/>
    </location>
</feature>
<dbReference type="InterPro" id="IPR013087">
    <property type="entry name" value="Znf_C2H2_type"/>
</dbReference>
<dbReference type="Proteomes" id="UP001153714">
    <property type="component" value="Chromosome 12"/>
</dbReference>
<dbReference type="OrthoDB" id="10261408at2759"/>
<sequence>MQQFPIFQVKGLSMEMSKDAWVKQQAQQSGDRHQTRIKTSPVSGSGNCEVQESAPPQPHTATFAPMPQYGLHMHGTSGTMGRYAPPAHVPLHSTSHRRPAPPKPSPSQSPHARNYRQSSSSSHCGSVADEPDTRSSPGASQRYEDNPPDCTSTLGNPIKNNGYERSASVNDEMMERLSNDQGAEDLRVKNESDYHQGGYNNSPPPPTTIPPANYHDKPNATSPVPPKPSPDVWPPKPMITSKSGGIATADGKKLKCPYCERLYGYETNLRAHIRQRHQGIRVPCPHCSRTFTRNNTVRRHIAREHRHQVTPHLPQGPLPNHTQ</sequence>
<reference evidence="4" key="1">
    <citation type="submission" date="2021-12" db="EMBL/GenBank/DDBJ databases">
        <authorList>
            <person name="King R."/>
        </authorList>
    </citation>
    <scope>NUCLEOTIDE SEQUENCE</scope>
</reference>
<dbReference type="AlphaFoldDB" id="A0A9N9QVC3"/>
<feature type="domain" description="C2H2-type" evidence="3">
    <location>
        <begin position="282"/>
        <end position="310"/>
    </location>
</feature>
<keyword evidence="5" id="KW-1185">Reference proteome</keyword>
<evidence type="ECO:0000259" key="3">
    <source>
        <dbReference type="PROSITE" id="PS50157"/>
    </source>
</evidence>
<evidence type="ECO:0000313" key="5">
    <source>
        <dbReference type="Proteomes" id="UP001153714"/>
    </source>
</evidence>
<feature type="region of interest" description="Disordered" evidence="2">
    <location>
        <begin position="21"/>
        <end position="165"/>
    </location>
</feature>
<dbReference type="GO" id="GO:0008270">
    <property type="term" value="F:zinc ion binding"/>
    <property type="evidence" value="ECO:0007669"/>
    <property type="project" value="UniProtKB-KW"/>
</dbReference>
<dbReference type="SMART" id="SM00355">
    <property type="entry name" value="ZnF_C2H2"/>
    <property type="match status" value="2"/>
</dbReference>
<evidence type="ECO:0000256" key="1">
    <source>
        <dbReference type="PROSITE-ProRule" id="PRU00042"/>
    </source>
</evidence>
<gene>
    <name evidence="4" type="ORF">DIATSA_LOCUS2224</name>
</gene>
<evidence type="ECO:0000256" key="2">
    <source>
        <dbReference type="SAM" id="MobiDB-lite"/>
    </source>
</evidence>
<feature type="compositionally biased region" description="Pro residues" evidence="2">
    <location>
        <begin position="223"/>
        <end position="237"/>
    </location>
</feature>
<dbReference type="PROSITE" id="PS00028">
    <property type="entry name" value="ZINC_FINGER_C2H2_1"/>
    <property type="match status" value="2"/>
</dbReference>
<evidence type="ECO:0000313" key="4">
    <source>
        <dbReference type="EMBL" id="CAG9784107.1"/>
    </source>
</evidence>
<feature type="compositionally biased region" description="Polar residues" evidence="2">
    <location>
        <begin position="115"/>
        <end position="124"/>
    </location>
</feature>
<organism evidence="4 5">
    <name type="scientific">Diatraea saccharalis</name>
    <name type="common">sugarcane borer</name>
    <dbReference type="NCBI Taxonomy" id="40085"/>
    <lineage>
        <taxon>Eukaryota</taxon>
        <taxon>Metazoa</taxon>
        <taxon>Ecdysozoa</taxon>
        <taxon>Arthropoda</taxon>
        <taxon>Hexapoda</taxon>
        <taxon>Insecta</taxon>
        <taxon>Pterygota</taxon>
        <taxon>Neoptera</taxon>
        <taxon>Endopterygota</taxon>
        <taxon>Lepidoptera</taxon>
        <taxon>Glossata</taxon>
        <taxon>Ditrysia</taxon>
        <taxon>Pyraloidea</taxon>
        <taxon>Crambidae</taxon>
        <taxon>Crambinae</taxon>
        <taxon>Diatraea</taxon>
    </lineage>
</organism>
<dbReference type="Pfam" id="PF00096">
    <property type="entry name" value="zf-C2H2"/>
    <property type="match status" value="1"/>
</dbReference>
<protein>
    <recommendedName>
        <fullName evidence="3">C2H2-type domain-containing protein</fullName>
    </recommendedName>
</protein>
<feature type="region of interest" description="Disordered" evidence="2">
    <location>
        <begin position="192"/>
        <end position="246"/>
    </location>
</feature>
<dbReference type="SUPFAM" id="SSF57667">
    <property type="entry name" value="beta-beta-alpha zinc fingers"/>
    <property type="match status" value="1"/>
</dbReference>
<dbReference type="InterPro" id="IPR036236">
    <property type="entry name" value="Znf_C2H2_sf"/>
</dbReference>
<keyword evidence="1" id="KW-0862">Zinc</keyword>
<proteinExistence type="predicted"/>
<keyword evidence="1" id="KW-0863">Zinc-finger</keyword>